<gene>
    <name evidence="1" type="ORF">PGLA1383_LOCUS27636</name>
</gene>
<dbReference type="Proteomes" id="UP000654075">
    <property type="component" value="Unassembled WGS sequence"/>
</dbReference>
<protein>
    <submittedName>
        <fullName evidence="1">Uncharacterized protein</fullName>
    </submittedName>
</protein>
<dbReference type="EMBL" id="CAJNNV010024417">
    <property type="protein sequence ID" value="CAE8609809.1"/>
    <property type="molecule type" value="Genomic_DNA"/>
</dbReference>
<reference evidence="1" key="1">
    <citation type="submission" date="2021-02" db="EMBL/GenBank/DDBJ databases">
        <authorList>
            <person name="Dougan E. K."/>
            <person name="Rhodes N."/>
            <person name="Thang M."/>
            <person name="Chan C."/>
        </authorList>
    </citation>
    <scope>NUCLEOTIDE SEQUENCE</scope>
</reference>
<dbReference type="AlphaFoldDB" id="A0A813FDA9"/>
<evidence type="ECO:0000313" key="1">
    <source>
        <dbReference type="EMBL" id="CAE8609809.1"/>
    </source>
</evidence>
<keyword evidence="2" id="KW-1185">Reference proteome</keyword>
<evidence type="ECO:0000313" key="2">
    <source>
        <dbReference type="Proteomes" id="UP000654075"/>
    </source>
</evidence>
<accession>A0A813FDA9</accession>
<name>A0A813FDA9_POLGL</name>
<comment type="caution">
    <text evidence="1">The sequence shown here is derived from an EMBL/GenBank/DDBJ whole genome shotgun (WGS) entry which is preliminary data.</text>
</comment>
<sequence>MTALICDVQTALIRQPTGGIYIILLSRFPHQQSSFRMEGTCKFTSGLPRQQTLSLDNNAGEPQTTVCSVREIKHNSTECSKSSPGLVTQTLLPIGLLAQFPTLGGK</sequence>
<proteinExistence type="predicted"/>
<organism evidence="1 2">
    <name type="scientific">Polarella glacialis</name>
    <name type="common">Dinoflagellate</name>
    <dbReference type="NCBI Taxonomy" id="89957"/>
    <lineage>
        <taxon>Eukaryota</taxon>
        <taxon>Sar</taxon>
        <taxon>Alveolata</taxon>
        <taxon>Dinophyceae</taxon>
        <taxon>Suessiales</taxon>
        <taxon>Suessiaceae</taxon>
        <taxon>Polarella</taxon>
    </lineage>
</organism>